<protein>
    <submittedName>
        <fullName evidence="3">NADPH-dependent ferric siderophore reductase</fullName>
    </submittedName>
</protein>
<comment type="caution">
    <text evidence="3">The sequence shown here is derived from an EMBL/GenBank/DDBJ whole genome shotgun (WGS) entry which is preliminary data.</text>
</comment>
<proteinExistence type="inferred from homology"/>
<organism evidence="3 4">
    <name type="scientific">Nitrospirillum iridis</name>
    <dbReference type="NCBI Taxonomy" id="765888"/>
    <lineage>
        <taxon>Bacteria</taxon>
        <taxon>Pseudomonadati</taxon>
        <taxon>Pseudomonadota</taxon>
        <taxon>Alphaproteobacteria</taxon>
        <taxon>Rhodospirillales</taxon>
        <taxon>Azospirillaceae</taxon>
        <taxon>Nitrospirillum</taxon>
    </lineage>
</organism>
<dbReference type="SUPFAM" id="SSF63380">
    <property type="entry name" value="Riboflavin synthase domain-like"/>
    <property type="match status" value="1"/>
</dbReference>
<dbReference type="GO" id="GO:0016491">
    <property type="term" value="F:oxidoreductase activity"/>
    <property type="evidence" value="ECO:0007669"/>
    <property type="project" value="InterPro"/>
</dbReference>
<keyword evidence="4" id="KW-1185">Reference proteome</keyword>
<dbReference type="InterPro" id="IPR039374">
    <property type="entry name" value="SIP_fam"/>
</dbReference>
<dbReference type="CDD" id="cd06193">
    <property type="entry name" value="siderophore_interacting"/>
    <property type="match status" value="1"/>
</dbReference>
<sequence>MTDSQQRHQIGRMRFDTRRRTLTVVSVTHLTPKMLRVVLTSPELADFDSRGADDHIKLFFPGPNGEPLMRDYTPRAFSREERTLTLDFALHDAGPATAWAMAAKVGDTLEVGGPRGSMIVPDDFDWYLLIADETGLPAIGRRLEELRAGVPVITVVAVDSAAEAQAIETKAQWTAHWVTRDSAGANDADTLRRVVEGLTLPPGDGYVWIAAEATVAKALRGHVVDTLKHLPQWMRASGYWLRGEAGAHENL</sequence>
<dbReference type="Gene3D" id="3.40.50.80">
    <property type="entry name" value="Nucleotide-binding domain of ferredoxin-NADP reductase (FNR) module"/>
    <property type="match status" value="1"/>
</dbReference>
<dbReference type="EMBL" id="JACIIZ010000002">
    <property type="protein sequence ID" value="MBB6250225.1"/>
    <property type="molecule type" value="Genomic_DNA"/>
</dbReference>
<dbReference type="PANTHER" id="PTHR30157">
    <property type="entry name" value="FERRIC REDUCTASE, NADPH-DEPENDENT"/>
    <property type="match status" value="1"/>
</dbReference>
<evidence type="ECO:0000256" key="1">
    <source>
        <dbReference type="ARBA" id="ARBA00035644"/>
    </source>
</evidence>
<reference evidence="3 4" key="1">
    <citation type="submission" date="2020-08" db="EMBL/GenBank/DDBJ databases">
        <title>Genomic Encyclopedia of Type Strains, Phase IV (KMG-IV): sequencing the most valuable type-strain genomes for metagenomic binning, comparative biology and taxonomic classification.</title>
        <authorList>
            <person name="Goeker M."/>
        </authorList>
    </citation>
    <scope>NUCLEOTIDE SEQUENCE [LARGE SCALE GENOMIC DNA]</scope>
    <source>
        <strain evidence="3 4">DSM 22198</strain>
    </source>
</reference>
<accession>A0A7X0AW81</accession>
<dbReference type="InterPro" id="IPR017927">
    <property type="entry name" value="FAD-bd_FR_type"/>
</dbReference>
<gene>
    <name evidence="3" type="ORF">FHS74_000766</name>
</gene>
<dbReference type="InterPro" id="IPR039261">
    <property type="entry name" value="FNR_nucleotide-bd"/>
</dbReference>
<evidence type="ECO:0000313" key="4">
    <source>
        <dbReference type="Proteomes" id="UP000539175"/>
    </source>
</evidence>
<dbReference type="PANTHER" id="PTHR30157:SF0">
    <property type="entry name" value="NADPH-DEPENDENT FERRIC-CHELATE REDUCTASE"/>
    <property type="match status" value="1"/>
</dbReference>
<comment type="similarity">
    <text evidence="1">Belongs to the SIP oxidoreductase family.</text>
</comment>
<dbReference type="Pfam" id="PF04954">
    <property type="entry name" value="SIP"/>
    <property type="match status" value="1"/>
</dbReference>
<dbReference type="RefSeq" id="WP_184797605.1">
    <property type="nucleotide sequence ID" value="NZ_JACIIZ010000002.1"/>
</dbReference>
<name>A0A7X0AW81_9PROT</name>
<dbReference type="AlphaFoldDB" id="A0A7X0AW81"/>
<evidence type="ECO:0000259" key="2">
    <source>
        <dbReference type="PROSITE" id="PS51384"/>
    </source>
</evidence>
<dbReference type="InterPro" id="IPR013113">
    <property type="entry name" value="SIP_FAD-bd"/>
</dbReference>
<dbReference type="InterPro" id="IPR007037">
    <property type="entry name" value="SIP_rossman_dom"/>
</dbReference>
<dbReference type="PROSITE" id="PS51384">
    <property type="entry name" value="FAD_FR"/>
    <property type="match status" value="1"/>
</dbReference>
<feature type="domain" description="FAD-binding FR-type" evidence="2">
    <location>
        <begin position="17"/>
        <end position="121"/>
    </location>
</feature>
<dbReference type="Pfam" id="PF08021">
    <property type="entry name" value="FAD_binding_9"/>
    <property type="match status" value="2"/>
</dbReference>
<dbReference type="Gene3D" id="2.40.30.10">
    <property type="entry name" value="Translation factors"/>
    <property type="match status" value="1"/>
</dbReference>
<evidence type="ECO:0000313" key="3">
    <source>
        <dbReference type="EMBL" id="MBB6250225.1"/>
    </source>
</evidence>
<dbReference type="InterPro" id="IPR017938">
    <property type="entry name" value="Riboflavin_synthase-like_b-brl"/>
</dbReference>
<dbReference type="Proteomes" id="UP000539175">
    <property type="component" value="Unassembled WGS sequence"/>
</dbReference>